<dbReference type="PANTHER" id="PTHR47266">
    <property type="entry name" value="ENDONUCLEASE-RELATED"/>
    <property type="match status" value="1"/>
</dbReference>
<evidence type="ECO:0000259" key="1">
    <source>
        <dbReference type="Pfam" id="PF17921"/>
    </source>
</evidence>
<feature type="non-terminal residue" evidence="2">
    <location>
        <position position="99"/>
    </location>
</feature>
<dbReference type="OrthoDB" id="1938712at2759"/>
<reference evidence="2" key="1">
    <citation type="submission" date="2022-07" db="EMBL/GenBank/DDBJ databases">
        <authorList>
            <person name="Macas J."/>
            <person name="Novak P."/>
            <person name="Neumann P."/>
        </authorList>
    </citation>
    <scope>NUCLEOTIDE SEQUENCE</scope>
</reference>
<dbReference type="Proteomes" id="UP001152484">
    <property type="component" value="Unassembled WGS sequence"/>
</dbReference>
<dbReference type="InterPro" id="IPR041588">
    <property type="entry name" value="Integrase_H2C2"/>
</dbReference>
<organism evidence="2 3">
    <name type="scientific">Cuscuta europaea</name>
    <name type="common">European dodder</name>
    <dbReference type="NCBI Taxonomy" id="41803"/>
    <lineage>
        <taxon>Eukaryota</taxon>
        <taxon>Viridiplantae</taxon>
        <taxon>Streptophyta</taxon>
        <taxon>Embryophyta</taxon>
        <taxon>Tracheophyta</taxon>
        <taxon>Spermatophyta</taxon>
        <taxon>Magnoliopsida</taxon>
        <taxon>eudicotyledons</taxon>
        <taxon>Gunneridae</taxon>
        <taxon>Pentapetalae</taxon>
        <taxon>asterids</taxon>
        <taxon>lamiids</taxon>
        <taxon>Solanales</taxon>
        <taxon>Convolvulaceae</taxon>
        <taxon>Cuscuteae</taxon>
        <taxon>Cuscuta</taxon>
        <taxon>Cuscuta subgen. Cuscuta</taxon>
    </lineage>
</organism>
<accession>A0A9P0ZYP9</accession>
<dbReference type="Gene3D" id="3.30.420.10">
    <property type="entry name" value="Ribonuclease H-like superfamily/Ribonuclease H"/>
    <property type="match status" value="1"/>
</dbReference>
<dbReference type="AlphaFoldDB" id="A0A9P0ZYP9"/>
<protein>
    <recommendedName>
        <fullName evidence="1">Integrase zinc-binding domain-containing protein</fullName>
    </recommendedName>
</protein>
<dbReference type="InterPro" id="IPR036397">
    <property type="entry name" value="RNaseH_sf"/>
</dbReference>
<dbReference type="EMBL" id="CAMAPE010000068">
    <property type="protein sequence ID" value="CAH9115607.1"/>
    <property type="molecule type" value="Genomic_DNA"/>
</dbReference>
<dbReference type="InterPro" id="IPR012337">
    <property type="entry name" value="RNaseH-like_sf"/>
</dbReference>
<keyword evidence="3" id="KW-1185">Reference proteome</keyword>
<name>A0A9P0ZYP9_CUSEU</name>
<evidence type="ECO:0000313" key="3">
    <source>
        <dbReference type="Proteomes" id="UP001152484"/>
    </source>
</evidence>
<dbReference type="Gene3D" id="1.10.340.70">
    <property type="match status" value="1"/>
</dbReference>
<evidence type="ECO:0000313" key="2">
    <source>
        <dbReference type="EMBL" id="CAH9115607.1"/>
    </source>
</evidence>
<comment type="caution">
    <text evidence="2">The sequence shown here is derived from an EMBL/GenBank/DDBJ whole genome shotgun (WGS) entry which is preliminary data.</text>
</comment>
<gene>
    <name evidence="2" type="ORF">CEURO_LOCUS20863</name>
</gene>
<proteinExistence type="predicted"/>
<dbReference type="InterPro" id="IPR052160">
    <property type="entry name" value="Gypsy_RT_Integrase-like"/>
</dbReference>
<sequence>MGGRLFYKGHLVLAPDSKWIPRLLKEFHDTPTGGHAGAYCTYRRFAMNVFWRGMFHRLLQPLPISDLIWEDISMDFITSLPKSKGYTYVLVVVDHLSKY</sequence>
<dbReference type="Pfam" id="PF17921">
    <property type="entry name" value="Integrase_H2C2"/>
    <property type="match status" value="1"/>
</dbReference>
<dbReference type="SUPFAM" id="SSF53098">
    <property type="entry name" value="Ribonuclease H-like"/>
    <property type="match status" value="1"/>
</dbReference>
<dbReference type="GO" id="GO:0003676">
    <property type="term" value="F:nucleic acid binding"/>
    <property type="evidence" value="ECO:0007669"/>
    <property type="project" value="InterPro"/>
</dbReference>
<feature type="domain" description="Integrase zinc-binding" evidence="1">
    <location>
        <begin position="16"/>
        <end position="55"/>
    </location>
</feature>